<keyword evidence="2" id="KW-1185">Reference proteome</keyword>
<accession>A0A8J3QSS6</accession>
<dbReference type="RefSeq" id="WP_203918708.1">
    <property type="nucleotide sequence ID" value="NZ_BONZ01000030.1"/>
</dbReference>
<sequence length="296" mass="32782">MTREHSRLSEQEDSLRESCEALLGQVPDLVHLSLIMDGEHRFSVDRENSAEIRARLAAEAAVHAFLQIHEALQVARTGALIRLLLHTSRGALLAYTVPGRGHLIGFSFGTRRAEIDEADRALSDLASTARELAMLTLQNPGGWLTPSPDEPIEPPRTEPVITGIVDERVLEACEASVNEVLQYVLYLGTGGRVFAVDHFDLFEPTTDGSTSPGRRRRVYRSLADDLQTDLRELRRRVSPVLGRAAHTAVLDVEHGAVLVRWLPGERQLMGVTVHQEQVHTAERMFAELGDRLVGLS</sequence>
<reference evidence="1" key="1">
    <citation type="submission" date="2021-01" db="EMBL/GenBank/DDBJ databases">
        <title>Whole genome shotgun sequence of Rugosimonospora africana NBRC 104875.</title>
        <authorList>
            <person name="Komaki H."/>
            <person name="Tamura T."/>
        </authorList>
    </citation>
    <scope>NUCLEOTIDE SEQUENCE</scope>
    <source>
        <strain evidence="1">NBRC 104875</strain>
    </source>
</reference>
<evidence type="ECO:0000313" key="1">
    <source>
        <dbReference type="EMBL" id="GIH15080.1"/>
    </source>
</evidence>
<dbReference type="AlphaFoldDB" id="A0A8J3QSS6"/>
<organism evidence="1 2">
    <name type="scientific">Rugosimonospora africana</name>
    <dbReference type="NCBI Taxonomy" id="556532"/>
    <lineage>
        <taxon>Bacteria</taxon>
        <taxon>Bacillati</taxon>
        <taxon>Actinomycetota</taxon>
        <taxon>Actinomycetes</taxon>
        <taxon>Micromonosporales</taxon>
        <taxon>Micromonosporaceae</taxon>
        <taxon>Rugosimonospora</taxon>
    </lineage>
</organism>
<gene>
    <name evidence="1" type="ORF">Raf01_32520</name>
</gene>
<dbReference type="Proteomes" id="UP000642748">
    <property type="component" value="Unassembled WGS sequence"/>
</dbReference>
<comment type="caution">
    <text evidence="1">The sequence shown here is derived from an EMBL/GenBank/DDBJ whole genome shotgun (WGS) entry which is preliminary data.</text>
</comment>
<dbReference type="EMBL" id="BONZ01000030">
    <property type="protein sequence ID" value="GIH15080.1"/>
    <property type="molecule type" value="Genomic_DNA"/>
</dbReference>
<proteinExistence type="predicted"/>
<evidence type="ECO:0000313" key="2">
    <source>
        <dbReference type="Proteomes" id="UP000642748"/>
    </source>
</evidence>
<protein>
    <submittedName>
        <fullName evidence="1">Uncharacterized protein</fullName>
    </submittedName>
</protein>
<name>A0A8J3QSS6_9ACTN</name>